<evidence type="ECO:0000313" key="3">
    <source>
        <dbReference type="Proteomes" id="UP000466039"/>
    </source>
</evidence>
<protein>
    <submittedName>
        <fullName evidence="2">Uncharacterized protein</fullName>
    </submittedName>
</protein>
<gene>
    <name evidence="2" type="ORF">MMON_06880</name>
</gene>
<evidence type="ECO:0000256" key="1">
    <source>
        <dbReference type="SAM" id="MobiDB-lite"/>
    </source>
</evidence>
<proteinExistence type="predicted"/>
<name>A0AAD1ITC8_MYCMB</name>
<dbReference type="Proteomes" id="UP000466039">
    <property type="component" value="Chromosome"/>
</dbReference>
<organism evidence="2 3">
    <name type="scientific">Mycolicibacterium monacense</name>
    <name type="common">Mycobacterium monacense</name>
    <dbReference type="NCBI Taxonomy" id="85693"/>
    <lineage>
        <taxon>Bacteria</taxon>
        <taxon>Bacillati</taxon>
        <taxon>Actinomycetota</taxon>
        <taxon>Actinomycetes</taxon>
        <taxon>Mycobacteriales</taxon>
        <taxon>Mycobacteriaceae</taxon>
        <taxon>Mycolicibacterium</taxon>
    </lineage>
</organism>
<dbReference type="AlphaFoldDB" id="A0AAD1ITC8"/>
<reference evidence="2 3" key="1">
    <citation type="journal article" date="2019" name="Emerg. Microbes Infect.">
        <title>Comprehensive subspecies identification of 175 nontuberculous mycobacteria species based on 7547 genomic profiles.</title>
        <authorList>
            <person name="Matsumoto Y."/>
            <person name="Kinjo T."/>
            <person name="Motooka D."/>
            <person name="Nabeya D."/>
            <person name="Jung N."/>
            <person name="Uechi K."/>
            <person name="Horii T."/>
            <person name="Iida T."/>
            <person name="Fujita J."/>
            <person name="Nakamura S."/>
        </authorList>
    </citation>
    <scope>NUCLEOTIDE SEQUENCE [LARGE SCALE GENOMIC DNA]</scope>
    <source>
        <strain evidence="2 3">JCM 15658</strain>
    </source>
</reference>
<accession>A0AAD1ITC8</accession>
<dbReference type="EMBL" id="AP022617">
    <property type="protein sequence ID" value="BBZ59387.1"/>
    <property type="molecule type" value="Genomic_DNA"/>
</dbReference>
<sequence length="108" mass="11258">MLPATVASTTRTPALRSSGINVAIMFSIPPYPCGGTVSHGPALMSTVSDMAGEYPGPIDVCVKRAYRRKSRVFSASTGRLAWVTAESRSSEPAVSPSAMPVTSPNCPT</sequence>
<evidence type="ECO:0000313" key="2">
    <source>
        <dbReference type="EMBL" id="BBZ59387.1"/>
    </source>
</evidence>
<feature type="region of interest" description="Disordered" evidence="1">
    <location>
        <begin position="87"/>
        <end position="108"/>
    </location>
</feature>
<keyword evidence="3" id="KW-1185">Reference proteome</keyword>